<keyword evidence="4" id="KW-0418">Kinase</keyword>
<dbReference type="Gene3D" id="3.30.200.20">
    <property type="entry name" value="Phosphorylase Kinase, domain 1"/>
    <property type="match status" value="1"/>
</dbReference>
<evidence type="ECO:0000256" key="5">
    <source>
        <dbReference type="ARBA" id="ARBA00022840"/>
    </source>
</evidence>
<sequence>MATAALVEINFSDLEFFERCGGGSFGSVYRAKWISIDQEVAVKKLLVLEKEAQILSLLSHRNIIRFFGAVTKAPNFCLVTEYASYGSLYAFLQKPDNILNFNHILQWAREIALGMNYLHSEAPVKVIHRDLKSKNVVVTDDWTCKLCDFGASRCLGSTTRMSLAGTFPWMAPEVIQSLPVSEACDTWSYGVVLWEMLTHEVPFKDIEGFQVAWLVVEMGERLTIPSSCPHVFADLLQSCWDTQPKERPTFREILYQLDNMFDDESLSDETNSFLEHKKEWQEEIEVTLMRLKKMEHDLSTKERELREREQKVTEREQHLEQHIKAAHLDSHDVQAWRDVDVCQWIKQLGHQGNVSSLVQYSDVFLQNHIGGKQLLRLSNQDMLAMGITSVGHIIELMTEIELLKAHNYRLLNFPPLVKKDSRNRVPSPVNETVAINILIGCHIRLGKSSETHKWKMYVEVDPENEADELKVVTCIKHINIVSKVPPYDMFKIAHPPYIMEKWQLGISPSMLVECIVAYEDKVKKPRNTKLSFKLNTSSGSQVEQKAVTLTLKDQTALKKDTHTQWSMSRSTSSSALQGAWSTRNLENALQSNWEPPKGIQGEWAAVVTGHNSSPYSPYRPVLQPVLDGSRPSLNIQTQKAATSGLSKSPTGLSHSVSSPAMTFHATLHTDNTSTASTAQIESRKQKVDTTSISTSTPSFSLESDEDVPKSESFSSNDSGNVKSVTYADVCSKCKHEISPSHSSKVPVQNCQSKSHSNRMNLNKATQNKNRQSPSRRDSNTKGPRSPAYSKGKVQSQRREQLESPNSSDSHSSDPEGRLQRQGSGRIRGRGRGRGRPRGRERGTSQSQDKRNESPLQGGSRSPQNEGYRRSWSENHIKEIDIPDAIVEDPNISPRYRRAFSGPGGNLQRDLETPHTSNKGMQTPEKGFHKTEDNHDRPHTKYRTQQTNSNESQHHGYMQHTDERSNYRSSTSSGTNSRSDNIERITAGTEYSSHTSKSSNENQNERQSPHSRYNNPSNQYHHNNHHHNRNAHRDYQRDIRGHHNQSQCWRNRNSGSGLKVSMERNTVSPGGHRGEVSPGLEWMHNEGLHSDKRPQPGRSSSSRSRNQGQGRVSRGRPRTVRQVTFEENKNLNETDRTMNLLKVEILHLCLVSNWICQGNCSHLPTAKHSNLIAIWWD</sequence>
<comment type="caution">
    <text evidence="10">The sequence shown here is derived from an EMBL/GenBank/DDBJ whole genome shotgun (WGS) entry which is preliminary data.</text>
</comment>
<accession>A0A8S4P7I2</accession>
<dbReference type="PANTHER" id="PTHR44329">
    <property type="entry name" value="SERINE/THREONINE-PROTEIN KINASE TNNI3K-RELATED"/>
    <property type="match status" value="1"/>
</dbReference>
<feature type="compositionally biased region" description="Polar residues" evidence="7">
    <location>
        <begin position="988"/>
        <end position="1001"/>
    </location>
</feature>
<feature type="compositionally biased region" description="Low complexity" evidence="7">
    <location>
        <begin position="966"/>
        <end position="978"/>
    </location>
</feature>
<keyword evidence="6" id="KW-0175">Coiled coil</keyword>
<dbReference type="InterPro" id="IPR001660">
    <property type="entry name" value="SAM"/>
</dbReference>
<feature type="compositionally biased region" description="Basic and acidic residues" evidence="7">
    <location>
        <begin position="1082"/>
        <end position="1093"/>
    </location>
</feature>
<keyword evidence="2" id="KW-0808">Transferase</keyword>
<keyword evidence="5" id="KW-0067">ATP-binding</keyword>
<dbReference type="OrthoDB" id="339325at2759"/>
<reference evidence="10" key="1">
    <citation type="submission" date="2022-03" db="EMBL/GenBank/DDBJ databases">
        <authorList>
            <person name="Martin C."/>
        </authorList>
    </citation>
    <scope>NUCLEOTIDE SEQUENCE</scope>
</reference>
<feature type="region of interest" description="Disordered" evidence="7">
    <location>
        <begin position="637"/>
        <end position="657"/>
    </location>
</feature>
<feature type="compositionally biased region" description="Low complexity" evidence="7">
    <location>
        <begin position="689"/>
        <end position="701"/>
    </location>
</feature>
<evidence type="ECO:0000256" key="4">
    <source>
        <dbReference type="ARBA" id="ARBA00022777"/>
    </source>
</evidence>
<dbReference type="SMART" id="SM00220">
    <property type="entry name" value="S_TKc"/>
    <property type="match status" value="1"/>
</dbReference>
<dbReference type="GO" id="GO:0005737">
    <property type="term" value="C:cytoplasm"/>
    <property type="evidence" value="ECO:0007669"/>
    <property type="project" value="TreeGrafter"/>
</dbReference>
<dbReference type="Pfam" id="PF07714">
    <property type="entry name" value="PK_Tyr_Ser-Thr"/>
    <property type="match status" value="1"/>
</dbReference>
<feature type="compositionally biased region" description="Basic residues" evidence="7">
    <location>
        <begin position="826"/>
        <end position="836"/>
    </location>
</feature>
<feature type="compositionally biased region" description="Low complexity" evidence="7">
    <location>
        <begin position="1096"/>
        <end position="1111"/>
    </location>
</feature>
<dbReference type="SUPFAM" id="SSF56112">
    <property type="entry name" value="Protein kinase-like (PK-like)"/>
    <property type="match status" value="1"/>
</dbReference>
<dbReference type="Gene3D" id="1.10.150.50">
    <property type="entry name" value="Transcription Factor, Ets-1"/>
    <property type="match status" value="1"/>
</dbReference>
<dbReference type="InterPro" id="IPR051681">
    <property type="entry name" value="Ser/Thr_Kinases-Pseudokinases"/>
</dbReference>
<keyword evidence="11" id="KW-1185">Reference proteome</keyword>
<evidence type="ECO:0008006" key="12">
    <source>
        <dbReference type="Google" id="ProtNLM"/>
    </source>
</evidence>
<proteinExistence type="predicted"/>
<feature type="compositionally biased region" description="Polar residues" evidence="7">
    <location>
        <begin position="711"/>
        <end position="721"/>
    </location>
</feature>
<dbReference type="FunFam" id="3.30.200.20:FF:000220">
    <property type="entry name" value="mitogen-activated protein kinase kinase kinase 20 isoform X1"/>
    <property type="match status" value="1"/>
</dbReference>
<dbReference type="Pfam" id="PF07647">
    <property type="entry name" value="SAM_2"/>
    <property type="match status" value="1"/>
</dbReference>
<dbReference type="Gene3D" id="1.10.510.10">
    <property type="entry name" value="Transferase(Phosphotransferase) domain 1"/>
    <property type="match status" value="1"/>
</dbReference>
<feature type="compositionally biased region" description="Polar residues" evidence="7">
    <location>
        <begin position="1043"/>
        <end position="1055"/>
    </location>
</feature>
<protein>
    <recommendedName>
        <fullName evidence="12">Mitogen-activated protein kinase kinase kinase MLT</fullName>
    </recommendedName>
</protein>
<feature type="compositionally biased region" description="Polar residues" evidence="7">
    <location>
        <begin position="670"/>
        <end position="680"/>
    </location>
</feature>
<dbReference type="PANTHER" id="PTHR44329:SF288">
    <property type="entry name" value="MITOGEN-ACTIVATED PROTEIN KINASE KINASE KINASE 20"/>
    <property type="match status" value="1"/>
</dbReference>
<keyword evidence="3" id="KW-0547">Nucleotide-binding</keyword>
<evidence type="ECO:0000256" key="6">
    <source>
        <dbReference type="SAM" id="Coils"/>
    </source>
</evidence>
<feature type="compositionally biased region" description="Basic and acidic residues" evidence="7">
    <location>
        <begin position="925"/>
        <end position="938"/>
    </location>
</feature>
<dbReference type="PROSITE" id="PS50105">
    <property type="entry name" value="SAM_DOMAIN"/>
    <property type="match status" value="1"/>
</dbReference>
<feature type="region of interest" description="Disordered" evidence="7">
    <location>
        <begin position="893"/>
        <end position="1119"/>
    </location>
</feature>
<gene>
    <name evidence="10" type="ORF">OFUS_LOCUS15455</name>
</gene>
<dbReference type="GO" id="GO:0005524">
    <property type="term" value="F:ATP binding"/>
    <property type="evidence" value="ECO:0007669"/>
    <property type="project" value="UniProtKB-KW"/>
</dbReference>
<evidence type="ECO:0000256" key="3">
    <source>
        <dbReference type="ARBA" id="ARBA00022741"/>
    </source>
</evidence>
<dbReference type="Proteomes" id="UP000749559">
    <property type="component" value="Unassembled WGS sequence"/>
</dbReference>
<organism evidence="10 11">
    <name type="scientific">Owenia fusiformis</name>
    <name type="common">Polychaete worm</name>
    <dbReference type="NCBI Taxonomy" id="6347"/>
    <lineage>
        <taxon>Eukaryota</taxon>
        <taxon>Metazoa</taxon>
        <taxon>Spiralia</taxon>
        <taxon>Lophotrochozoa</taxon>
        <taxon>Annelida</taxon>
        <taxon>Polychaeta</taxon>
        <taxon>Sedentaria</taxon>
        <taxon>Canalipalpata</taxon>
        <taxon>Sabellida</taxon>
        <taxon>Oweniida</taxon>
        <taxon>Oweniidae</taxon>
        <taxon>Owenia</taxon>
    </lineage>
</organism>
<dbReference type="AlphaFoldDB" id="A0A8S4P7I2"/>
<dbReference type="PRINTS" id="PR00109">
    <property type="entry name" value="TYRKINASE"/>
</dbReference>
<dbReference type="GO" id="GO:0004674">
    <property type="term" value="F:protein serine/threonine kinase activity"/>
    <property type="evidence" value="ECO:0007669"/>
    <property type="project" value="UniProtKB-KW"/>
</dbReference>
<dbReference type="InterPro" id="IPR011009">
    <property type="entry name" value="Kinase-like_dom_sf"/>
</dbReference>
<evidence type="ECO:0000313" key="11">
    <source>
        <dbReference type="Proteomes" id="UP000749559"/>
    </source>
</evidence>
<feature type="domain" description="SAM" evidence="9">
    <location>
        <begin position="336"/>
        <end position="406"/>
    </location>
</feature>
<evidence type="ECO:0000313" key="10">
    <source>
        <dbReference type="EMBL" id="CAH1790216.1"/>
    </source>
</evidence>
<evidence type="ECO:0000256" key="7">
    <source>
        <dbReference type="SAM" id="MobiDB-lite"/>
    </source>
</evidence>
<dbReference type="InterPro" id="IPR000719">
    <property type="entry name" value="Prot_kinase_dom"/>
</dbReference>
<evidence type="ECO:0000259" key="9">
    <source>
        <dbReference type="PROSITE" id="PS50105"/>
    </source>
</evidence>
<evidence type="ECO:0000256" key="2">
    <source>
        <dbReference type="ARBA" id="ARBA00022679"/>
    </source>
</evidence>
<feature type="compositionally biased region" description="Polar residues" evidence="7">
    <location>
        <begin position="739"/>
        <end position="772"/>
    </location>
</feature>
<dbReference type="SUPFAM" id="SSF47769">
    <property type="entry name" value="SAM/Pointed domain"/>
    <property type="match status" value="1"/>
</dbReference>
<name>A0A8S4P7I2_OWEFU</name>
<evidence type="ECO:0000259" key="8">
    <source>
        <dbReference type="PROSITE" id="PS50011"/>
    </source>
</evidence>
<dbReference type="InterPro" id="IPR001245">
    <property type="entry name" value="Ser-Thr/Tyr_kinase_cat_dom"/>
</dbReference>
<dbReference type="SMART" id="SM00454">
    <property type="entry name" value="SAM"/>
    <property type="match status" value="1"/>
</dbReference>
<dbReference type="EMBL" id="CAIIXF020000007">
    <property type="protein sequence ID" value="CAH1790216.1"/>
    <property type="molecule type" value="Genomic_DNA"/>
</dbReference>
<evidence type="ECO:0000256" key="1">
    <source>
        <dbReference type="ARBA" id="ARBA00022527"/>
    </source>
</evidence>
<feature type="coiled-coil region" evidence="6">
    <location>
        <begin position="277"/>
        <end position="311"/>
    </location>
</feature>
<feature type="compositionally biased region" description="Basic and acidic residues" evidence="7">
    <location>
        <begin position="1030"/>
        <end position="1040"/>
    </location>
</feature>
<keyword evidence="1" id="KW-0723">Serine/threonine-protein kinase</keyword>
<dbReference type="PROSITE" id="PS50011">
    <property type="entry name" value="PROTEIN_KINASE_DOM"/>
    <property type="match status" value="1"/>
</dbReference>
<dbReference type="InterPro" id="IPR013761">
    <property type="entry name" value="SAM/pointed_sf"/>
</dbReference>
<feature type="compositionally biased region" description="Basic and acidic residues" evidence="7">
    <location>
        <begin position="837"/>
        <end position="852"/>
    </location>
</feature>
<feature type="region of interest" description="Disordered" evidence="7">
    <location>
        <begin position="736"/>
        <end position="870"/>
    </location>
</feature>
<feature type="region of interest" description="Disordered" evidence="7">
    <location>
        <begin position="670"/>
        <end position="721"/>
    </location>
</feature>
<feature type="compositionally biased region" description="Polar residues" evidence="7">
    <location>
        <begin position="853"/>
        <end position="864"/>
    </location>
</feature>
<feature type="domain" description="Protein kinase" evidence="8">
    <location>
        <begin position="14"/>
        <end position="261"/>
    </location>
</feature>
<dbReference type="InterPro" id="IPR008271">
    <property type="entry name" value="Ser/Thr_kinase_AS"/>
</dbReference>
<dbReference type="PROSITE" id="PS00108">
    <property type="entry name" value="PROTEIN_KINASE_ST"/>
    <property type="match status" value="1"/>
</dbReference>